<reference evidence="2" key="3">
    <citation type="submission" date="2017-07" db="EMBL/GenBank/DDBJ databases">
        <title>WGS assembly of Chlamydomonas reinhardtii.</title>
        <authorList>
            <consortium name="Chlamydomonas Annotation Team"/>
            <consortium name="JGI Annotation Team"/>
            <person name="Merchant S.S."/>
            <person name="Prochnik S.E."/>
            <person name="Vallon O."/>
            <person name="Harris E.H."/>
            <person name="Karpowicz S.J."/>
            <person name="Witman G.B."/>
            <person name="Terry A."/>
            <person name="Salamov A."/>
            <person name="Fritz-Laylin L.K."/>
            <person name="Marechal-Drouard L."/>
            <person name="Marshall W.F."/>
            <person name="Qu L.H."/>
            <person name="Nelson D.R."/>
            <person name="Sanderfoot A.A."/>
            <person name="Spalding M.H."/>
            <person name="Kapitonov V.V."/>
            <person name="Ren Q."/>
            <person name="Ferris P."/>
            <person name="Lindquist E."/>
            <person name="Shapiro H."/>
            <person name="Lucas S.M."/>
            <person name="Grimwood J."/>
            <person name="Schmutz J."/>
            <person name="Grigoriev I.V."/>
            <person name="Rokhsar D.S."/>
        </authorList>
    </citation>
    <scope>NUCLEOTIDE SEQUENCE</scope>
    <source>
        <strain evidence="2">CC-503 cw92 mt+</strain>
    </source>
</reference>
<dbReference type="KEGG" id="cre:CHLRE_06g252050v5"/>
<evidence type="ECO:0000313" key="3">
    <source>
        <dbReference type="Proteomes" id="UP000006906"/>
    </source>
</evidence>
<proteinExistence type="predicted"/>
<dbReference type="EMBL" id="CM008967">
    <property type="protein sequence ID" value="PNW81568.1"/>
    <property type="molecule type" value="Genomic_DNA"/>
</dbReference>
<organism evidence="1">
    <name type="scientific">Chlamydomonas reinhardtii</name>
    <name type="common">Chlamydomonas smithii</name>
    <dbReference type="NCBI Taxonomy" id="3055"/>
    <lineage>
        <taxon>Eukaryota</taxon>
        <taxon>Viridiplantae</taxon>
        <taxon>Chlorophyta</taxon>
        <taxon>core chlorophytes</taxon>
        <taxon>Chlorophyceae</taxon>
        <taxon>CS clade</taxon>
        <taxon>Chlamydomonadales</taxon>
        <taxon>Chlamydomonadaceae</taxon>
        <taxon>Chlamydomonas</taxon>
    </lineage>
</organism>
<evidence type="ECO:0000313" key="2">
    <source>
        <dbReference type="EMBL" id="PNW81568.1"/>
    </source>
</evidence>
<keyword evidence="3" id="KW-1185">Reference proteome</keyword>
<dbReference type="OrthoDB" id="10383578at2759"/>
<reference evidence="2 3" key="1">
    <citation type="journal article" date="2007" name="Science">
        <title>The Chlamydomonas genome reveals the evolution of key animal and plant functions.</title>
        <authorList>
            <person name="Merchant S.S."/>
            <person name="Prochnik S.E."/>
            <person name="Vallon O."/>
            <person name="Harris E.H."/>
            <person name="Karpowicz S.J."/>
            <person name="Witman G.B."/>
            <person name="Terry A."/>
            <person name="Salamov A."/>
            <person name="Fritz-Laylin L.K."/>
            <person name="Marechal-Drouard L."/>
            <person name="Marshall W.F."/>
            <person name="Qu L.H."/>
            <person name="Nelson D.R."/>
            <person name="Sanderfoot A.A."/>
            <person name="Spalding M.H."/>
            <person name="Kapitonov V.V."/>
            <person name="Ren Q."/>
            <person name="Ferris P."/>
            <person name="Lindquist E."/>
            <person name="Shapiro H."/>
            <person name="Lucas S.M."/>
            <person name="Grimwood J."/>
            <person name="Schmutz J."/>
            <person name="Cardol P."/>
            <person name="Cerutti H."/>
            <person name="Chanfreau G."/>
            <person name="Chen C.L."/>
            <person name="Cognat V."/>
            <person name="Croft M.T."/>
            <person name="Dent R."/>
            <person name="Dutcher S."/>
            <person name="Fernandez E."/>
            <person name="Fukuzawa H."/>
            <person name="Gonzalez-Ballester D."/>
            <person name="Gonzalez-Halphen D."/>
            <person name="Hallmann A."/>
            <person name="Hanikenne M."/>
            <person name="Hippler M."/>
            <person name="Inwood W."/>
            <person name="Jabbari K."/>
            <person name="Kalanon M."/>
            <person name="Kuras R."/>
            <person name="Lefebvre P.A."/>
            <person name="Lemaire S.D."/>
            <person name="Lobanov A.V."/>
            <person name="Lohr M."/>
            <person name="Manuell A."/>
            <person name="Meier I."/>
            <person name="Mets L."/>
            <person name="Mittag M."/>
            <person name="Mittelmeier T."/>
            <person name="Moroney J.V."/>
            <person name="Moseley J."/>
            <person name="Napoli C."/>
            <person name="Nedelcu A.M."/>
            <person name="Niyogi K."/>
            <person name="Novoselov S.V."/>
            <person name="Paulsen I.T."/>
            <person name="Pazour G."/>
            <person name="Purton S."/>
            <person name="Ral J.P."/>
            <person name="Riano-Pachon D.M."/>
            <person name="Riekhof W."/>
            <person name="Rymarquis L."/>
            <person name="Schroda M."/>
            <person name="Stern D."/>
            <person name="Umen J."/>
            <person name="Willows R."/>
            <person name="Wilson N."/>
            <person name="Zimmer S.L."/>
            <person name="Allmer J."/>
            <person name="Balk J."/>
            <person name="Bisova K."/>
            <person name="Chen C.J."/>
            <person name="Elias M."/>
            <person name="Gendler K."/>
            <person name="Hauser C."/>
            <person name="Lamb M.R."/>
            <person name="Ledford H."/>
            <person name="Long J.C."/>
            <person name="Minagawa J."/>
            <person name="Page M.D."/>
            <person name="Pan J."/>
            <person name="Pootakham W."/>
            <person name="Roje S."/>
            <person name="Rose A."/>
            <person name="Stahlberg E."/>
            <person name="Terauchi A.M."/>
            <person name="Yang P."/>
            <person name="Ball S."/>
            <person name="Bowler C."/>
            <person name="Dieckmann C.L."/>
            <person name="Gladyshev V.N."/>
            <person name="Green P."/>
            <person name="Jorgensen R."/>
            <person name="Mayfield S."/>
            <person name="Mueller-Roeber B."/>
            <person name="Rajamani S."/>
            <person name="Sayre R.T."/>
            <person name="Brokstein P."/>
            <person name="Dubchak I."/>
            <person name="Goodstein D."/>
            <person name="Hornick L."/>
            <person name="Huang Y.W."/>
            <person name="Jhaveri J."/>
            <person name="Luo Y."/>
            <person name="Martinez D."/>
            <person name="Ngau W.C."/>
            <person name="Otillar B."/>
            <person name="Poliakov A."/>
            <person name="Porter A."/>
            <person name="Szajkowski L."/>
            <person name="Werner G."/>
            <person name="Zhou K."/>
            <person name="Grigoriev I.V."/>
            <person name="Rokhsar D.S."/>
            <person name="Grossman A.R."/>
        </authorList>
    </citation>
    <scope>NUCLEOTIDE SEQUENCE [LARGE SCALE GENOMIC DNA]</scope>
    <source>
        <strain evidence="3">CC-503</strain>
        <strain evidence="2">CC-503 cw92 mt+</strain>
    </source>
</reference>
<sequence length="155" mass="16303">MAEAQDGQMLEGLLFALLQIEASRLAPGQVLLVSRTVEDPHTIQWVVSAMNKTAKVEPPTFAAGGEADGLPSWAAAIADQILAGLAALGQTVAGVAQWLAEMVRSFLGAVGKTVMEVLGVEEKPEHPHGLATAAARTVVLIVMIAVVQHRKHLMP</sequence>
<dbReference type="EMBL" id="GU814014">
    <property type="protein sequence ID" value="ADF43131.1"/>
    <property type="molecule type" value="Genomic_DNA"/>
</dbReference>
<dbReference type="Proteomes" id="UP000006906">
    <property type="component" value="Chromosome 6"/>
</dbReference>
<name>A8HYJ9_CHLRE</name>
<evidence type="ECO:0000313" key="1">
    <source>
        <dbReference type="EMBL" id="ADF43131.1"/>
    </source>
</evidence>
<accession>A8HYJ9</accession>
<reference evidence="1" key="2">
    <citation type="journal article" date="2010" name="Science">
        <title>Evolution of an expanded sex-determining locus in Volvox.</title>
        <authorList>
            <person name="Ferris P."/>
            <person name="Olson B.J."/>
            <person name="De Hoff P.L."/>
            <person name="Douglass S."/>
            <person name="Casero D."/>
            <person name="Prochnik S."/>
            <person name="Geng S."/>
            <person name="Rai R."/>
            <person name="Grimwood J."/>
            <person name="Schmutz J."/>
            <person name="Nishii I."/>
            <person name="Hamaji T."/>
            <person name="Nozaki H."/>
            <person name="Pellegrini M."/>
            <person name="Umen J.G."/>
        </authorList>
    </citation>
    <scope>NUCLEOTIDE SEQUENCE</scope>
    <source>
        <strain evidence="1">CC-503</strain>
    </source>
</reference>
<protein>
    <submittedName>
        <fullName evidence="1">182389p</fullName>
    </submittedName>
</protein>
<gene>
    <name evidence="1" type="primary">182389p</name>
    <name evidence="2" type="ORF">CHLRE_06g252050v5</name>
</gene>
<dbReference type="RefSeq" id="XP_001696409.1">
    <property type="nucleotide sequence ID" value="XM_001696357.1"/>
</dbReference>
<dbReference type="Gramene" id="PNW81568">
    <property type="protein sequence ID" value="PNW81568"/>
    <property type="gene ID" value="CHLRE_06g252050v5"/>
</dbReference>
<dbReference type="AlphaFoldDB" id="A8HYJ9"/>
<dbReference type="PaxDb" id="3055-EDP08386"/>
<dbReference type="GeneID" id="5722180"/>
<dbReference type="HOGENOM" id="CLU_1698007_0_0_1"/>